<reference evidence="3 5" key="2">
    <citation type="submission" date="2024-07" db="EMBL/GenBank/DDBJ databases">
        <authorList>
            <person name="Akdeniz Z."/>
        </authorList>
    </citation>
    <scope>NUCLEOTIDE SEQUENCE [LARGE SCALE GENOMIC DNA]</scope>
</reference>
<proteinExistence type="predicted"/>
<name>A0AA86N5K3_9EUKA</name>
<sequence>MLQIQAILKFCFKPFTSYFEATMFSSIFLFQLLNTTLKLEQCGKRLQVGPNQIAFCQKLKQFNSMAVKAQLRVEISHFFVHSDISKNSVVQLTLNHLDSFAVFGFSHSQRIRNCTVNVTVDYSVVSAALVCLQCDLVVDNAQLIFIASGSYLAGLVMTARDAIVIQRSQVQVRLDSSAAAGIVNKIPAAMTSFTLLDSTLTAYFWQSNFNNGYLSSSIQAPLLMAEDPIQIIMANFTACANAYDFGTNSKPVTVTSPEPDFEKCESICGSTLYYTYGLCLSGLELGILFAFKLECSNDFQFDGTKCSCKDGFLLDGTACMNVVGKINGMNSQLQRAIKFVNDSLSNGTSDLNHKVDSYTKLLEERILSNRSYLEGHIVLNASAADSNLLRNSNYLAQMLVVNNTQIQGNIAGSVADIKTLMNKMYNDTEQRIVDSFAKMDTNLALNLSVLKNRIIDNNTQGEANLLLKSQYVEQKITGNYTIADSNLNVSTYILDARLMSNYTATFDLINFAELEFQSKVQQAQYEILNQMQLLVDTVEGLYVKIVDYIKA</sequence>
<dbReference type="EMBL" id="CAXDID020000368">
    <property type="protein sequence ID" value="CAL6082892.1"/>
    <property type="molecule type" value="Genomic_DNA"/>
</dbReference>
<evidence type="ECO:0000313" key="4">
    <source>
        <dbReference type="EMBL" id="CAL6082898.1"/>
    </source>
</evidence>
<keyword evidence="5" id="KW-1185">Reference proteome</keyword>
<evidence type="ECO:0000313" key="2">
    <source>
        <dbReference type="EMBL" id="CAI9912977.1"/>
    </source>
</evidence>
<dbReference type="AlphaFoldDB" id="A0AA86N5K3"/>
<evidence type="ECO:0000313" key="1">
    <source>
        <dbReference type="EMBL" id="CAI9912974.1"/>
    </source>
</evidence>
<reference evidence="1" key="1">
    <citation type="submission" date="2023-06" db="EMBL/GenBank/DDBJ databases">
        <authorList>
            <person name="Kurt Z."/>
        </authorList>
    </citation>
    <scope>NUCLEOTIDE SEQUENCE</scope>
</reference>
<dbReference type="EMBL" id="CATOUU010000011">
    <property type="protein sequence ID" value="CAI9912974.1"/>
    <property type="molecule type" value="Genomic_DNA"/>
</dbReference>
<gene>
    <name evidence="3" type="ORF">HINF_LOCUS61462</name>
    <name evidence="4" type="ORF">HINF_LOCUS61465</name>
    <name evidence="1" type="ORF">HINF_LOCUS619</name>
    <name evidence="2" type="ORF">HINF_LOCUS622</name>
</gene>
<dbReference type="Proteomes" id="UP001642409">
    <property type="component" value="Unassembled WGS sequence"/>
</dbReference>
<evidence type="ECO:0000313" key="5">
    <source>
        <dbReference type="Proteomes" id="UP001642409"/>
    </source>
</evidence>
<comment type="caution">
    <text evidence="1">The sequence shown here is derived from an EMBL/GenBank/DDBJ whole genome shotgun (WGS) entry which is preliminary data.</text>
</comment>
<protein>
    <submittedName>
        <fullName evidence="3">Hypothetical_protein</fullName>
    </submittedName>
</protein>
<organism evidence="1">
    <name type="scientific">Hexamita inflata</name>
    <dbReference type="NCBI Taxonomy" id="28002"/>
    <lineage>
        <taxon>Eukaryota</taxon>
        <taxon>Metamonada</taxon>
        <taxon>Diplomonadida</taxon>
        <taxon>Hexamitidae</taxon>
        <taxon>Hexamitinae</taxon>
        <taxon>Hexamita</taxon>
    </lineage>
</organism>
<dbReference type="EMBL" id="CATOUU010000011">
    <property type="protein sequence ID" value="CAI9912977.1"/>
    <property type="molecule type" value="Genomic_DNA"/>
</dbReference>
<dbReference type="EMBL" id="CAXDID020000368">
    <property type="protein sequence ID" value="CAL6082898.1"/>
    <property type="molecule type" value="Genomic_DNA"/>
</dbReference>
<evidence type="ECO:0000313" key="3">
    <source>
        <dbReference type="EMBL" id="CAL6082892.1"/>
    </source>
</evidence>
<accession>A0AA86N5K3</accession>